<dbReference type="Proteomes" id="UP001487740">
    <property type="component" value="Unassembled WGS sequence"/>
</dbReference>
<feature type="compositionally biased region" description="Basic and acidic residues" evidence="1">
    <location>
        <begin position="1"/>
        <end position="16"/>
    </location>
</feature>
<organism evidence="2 3">
    <name type="scientific">Scylla paramamosain</name>
    <name type="common">Mud crab</name>
    <dbReference type="NCBI Taxonomy" id="85552"/>
    <lineage>
        <taxon>Eukaryota</taxon>
        <taxon>Metazoa</taxon>
        <taxon>Ecdysozoa</taxon>
        <taxon>Arthropoda</taxon>
        <taxon>Crustacea</taxon>
        <taxon>Multicrustacea</taxon>
        <taxon>Malacostraca</taxon>
        <taxon>Eumalacostraca</taxon>
        <taxon>Eucarida</taxon>
        <taxon>Decapoda</taxon>
        <taxon>Pleocyemata</taxon>
        <taxon>Brachyura</taxon>
        <taxon>Eubrachyura</taxon>
        <taxon>Portunoidea</taxon>
        <taxon>Portunidae</taxon>
        <taxon>Portuninae</taxon>
        <taxon>Scylla</taxon>
    </lineage>
</organism>
<keyword evidence="3" id="KW-1185">Reference proteome</keyword>
<gene>
    <name evidence="2" type="ORF">O3P69_011395</name>
</gene>
<feature type="region of interest" description="Disordered" evidence="1">
    <location>
        <begin position="1"/>
        <end position="27"/>
    </location>
</feature>
<comment type="caution">
    <text evidence="2">The sequence shown here is derived from an EMBL/GenBank/DDBJ whole genome shotgun (WGS) entry which is preliminary data.</text>
</comment>
<protein>
    <submittedName>
        <fullName evidence="2">Uncharacterized protein</fullName>
    </submittedName>
</protein>
<evidence type="ECO:0000256" key="1">
    <source>
        <dbReference type="SAM" id="MobiDB-lite"/>
    </source>
</evidence>
<proteinExistence type="predicted"/>
<accession>A0AAW0T7R5</accession>
<dbReference type="EMBL" id="JARAKH010000038">
    <property type="protein sequence ID" value="KAK8382817.1"/>
    <property type="molecule type" value="Genomic_DNA"/>
</dbReference>
<name>A0AAW0T7R5_SCYPA</name>
<feature type="compositionally biased region" description="Basic and acidic residues" evidence="1">
    <location>
        <begin position="223"/>
        <end position="237"/>
    </location>
</feature>
<sequence length="256" mass="27883">MRGDRVSGADVTKDRSSPPTSQAVLSCPSRPSWILPLAPLPIQSSPGPSRLAPPHIFRPAPSCPTFRPLPLAFTFHRPPSFLCETQTAVACISHRDTRAPFPANCAASLMYVEPFSQDPPFTHLTPPLDLRHLHLLRVLEVLSTSNPMLAEVVVTVVVVVVVVVVDRLFLPLTPGDLPPHSGSHCVVRPAMSSFPSQWGGNTRAGEGGPLPTLDTRAQSAHVNRKETRRREKKGGKEVVWKEEVEDEGALQCQGKK</sequence>
<dbReference type="PROSITE" id="PS51257">
    <property type="entry name" value="PROKAR_LIPOPROTEIN"/>
    <property type="match status" value="1"/>
</dbReference>
<reference evidence="2 3" key="1">
    <citation type="submission" date="2023-03" db="EMBL/GenBank/DDBJ databases">
        <title>High-quality genome of Scylla paramamosain provides insights in environmental adaptation.</title>
        <authorList>
            <person name="Zhang L."/>
        </authorList>
    </citation>
    <scope>NUCLEOTIDE SEQUENCE [LARGE SCALE GENOMIC DNA]</scope>
    <source>
        <strain evidence="2">LZ_2023a</strain>
        <tissue evidence="2">Muscle</tissue>
    </source>
</reference>
<evidence type="ECO:0000313" key="2">
    <source>
        <dbReference type="EMBL" id="KAK8382817.1"/>
    </source>
</evidence>
<dbReference type="AlphaFoldDB" id="A0AAW0T7R5"/>
<feature type="region of interest" description="Disordered" evidence="1">
    <location>
        <begin position="196"/>
        <end position="237"/>
    </location>
</feature>
<evidence type="ECO:0000313" key="3">
    <source>
        <dbReference type="Proteomes" id="UP001487740"/>
    </source>
</evidence>